<protein>
    <submittedName>
        <fullName evidence="6">Energy-coupling factor ABC transporter ATP-binding protein</fullName>
    </submittedName>
</protein>
<dbReference type="CDD" id="cd03225">
    <property type="entry name" value="ABC_cobalt_CbiO_domain1"/>
    <property type="match status" value="1"/>
</dbReference>
<dbReference type="Proteomes" id="UP001139336">
    <property type="component" value="Unassembled WGS sequence"/>
</dbReference>
<evidence type="ECO:0000256" key="3">
    <source>
        <dbReference type="ARBA" id="ARBA00022741"/>
    </source>
</evidence>
<dbReference type="InterPro" id="IPR015856">
    <property type="entry name" value="ABC_transpr_CbiO/EcfA_su"/>
</dbReference>
<evidence type="ECO:0000256" key="1">
    <source>
        <dbReference type="ARBA" id="ARBA00005417"/>
    </source>
</evidence>
<dbReference type="InterPro" id="IPR050095">
    <property type="entry name" value="ECF_ABC_transporter_ATP-bd"/>
</dbReference>
<comment type="similarity">
    <text evidence="1">Belongs to the ABC transporter superfamily.</text>
</comment>
<dbReference type="InterPro" id="IPR027417">
    <property type="entry name" value="P-loop_NTPase"/>
</dbReference>
<dbReference type="PANTHER" id="PTHR43553">
    <property type="entry name" value="HEAVY METAL TRANSPORTER"/>
    <property type="match status" value="1"/>
</dbReference>
<gene>
    <name evidence="6" type="ORF">L1O03_04535</name>
</gene>
<dbReference type="GO" id="GO:0005524">
    <property type="term" value="F:ATP binding"/>
    <property type="evidence" value="ECO:0007669"/>
    <property type="project" value="UniProtKB-KW"/>
</dbReference>
<dbReference type="GO" id="GO:0043190">
    <property type="term" value="C:ATP-binding cassette (ABC) transporter complex"/>
    <property type="evidence" value="ECO:0007669"/>
    <property type="project" value="TreeGrafter"/>
</dbReference>
<dbReference type="SUPFAM" id="SSF52540">
    <property type="entry name" value="P-loop containing nucleoside triphosphate hydrolases"/>
    <property type="match status" value="1"/>
</dbReference>
<organism evidence="6 7">
    <name type="scientific">Corynebacterium uropygiale</name>
    <dbReference type="NCBI Taxonomy" id="1775911"/>
    <lineage>
        <taxon>Bacteria</taxon>
        <taxon>Bacillati</taxon>
        <taxon>Actinomycetota</taxon>
        <taxon>Actinomycetes</taxon>
        <taxon>Mycobacteriales</taxon>
        <taxon>Corynebacteriaceae</taxon>
        <taxon>Corynebacterium</taxon>
    </lineage>
</organism>
<dbReference type="GO" id="GO:0016887">
    <property type="term" value="F:ATP hydrolysis activity"/>
    <property type="evidence" value="ECO:0007669"/>
    <property type="project" value="InterPro"/>
</dbReference>
<accession>A0A9X1QSX8</accession>
<dbReference type="InterPro" id="IPR003593">
    <property type="entry name" value="AAA+_ATPase"/>
</dbReference>
<dbReference type="Pfam" id="PF00005">
    <property type="entry name" value="ABC_tran"/>
    <property type="match status" value="1"/>
</dbReference>
<dbReference type="InterPro" id="IPR003439">
    <property type="entry name" value="ABC_transporter-like_ATP-bd"/>
</dbReference>
<dbReference type="PROSITE" id="PS50893">
    <property type="entry name" value="ABC_TRANSPORTER_2"/>
    <property type="match status" value="1"/>
</dbReference>
<evidence type="ECO:0000256" key="2">
    <source>
        <dbReference type="ARBA" id="ARBA00022448"/>
    </source>
</evidence>
<evidence type="ECO:0000256" key="4">
    <source>
        <dbReference type="ARBA" id="ARBA00022840"/>
    </source>
</evidence>
<dbReference type="RefSeq" id="WP_236118252.1">
    <property type="nucleotide sequence ID" value="NZ_JAKGSI010000002.1"/>
</dbReference>
<dbReference type="EMBL" id="JAKGSI010000002">
    <property type="protein sequence ID" value="MCF4006450.1"/>
    <property type="molecule type" value="Genomic_DNA"/>
</dbReference>
<feature type="domain" description="ABC transporter" evidence="5">
    <location>
        <begin position="4"/>
        <end position="227"/>
    </location>
</feature>
<evidence type="ECO:0000259" key="5">
    <source>
        <dbReference type="PROSITE" id="PS50893"/>
    </source>
</evidence>
<dbReference type="InterPro" id="IPR017871">
    <property type="entry name" value="ABC_transporter-like_CS"/>
</dbReference>
<keyword evidence="7" id="KW-1185">Reference proteome</keyword>
<keyword evidence="3" id="KW-0547">Nucleotide-binding</keyword>
<keyword evidence="4 6" id="KW-0067">ATP-binding</keyword>
<dbReference type="GO" id="GO:0042626">
    <property type="term" value="F:ATPase-coupled transmembrane transporter activity"/>
    <property type="evidence" value="ECO:0007669"/>
    <property type="project" value="TreeGrafter"/>
</dbReference>
<keyword evidence="2" id="KW-0813">Transport</keyword>
<sequence>MPRISFDRVSVSFEGTRVLDPLSLELTEQRIGIIGENGSGKSTLARLINGLVTPTEGTVSVDGVDVARHGARVRRRVGFIFSDADNQIIMPRVRDDLEFSLRRLRLPRTEREQRITNALRRFGLDGLAERSPHVLSGGQKQLLALASILVVEPDIIIADEPTTLLDLRHRRRIAREFELLPQQLLVVTHDLELLEGFDRVLCIDHHRIIADGRPEDVIPHYETLMESRA</sequence>
<name>A0A9X1QSX8_9CORY</name>
<proteinExistence type="inferred from homology"/>
<dbReference type="PANTHER" id="PTHR43553:SF24">
    <property type="entry name" value="ENERGY-COUPLING FACTOR TRANSPORTER ATP-BINDING PROTEIN ECFA1"/>
    <property type="match status" value="1"/>
</dbReference>
<dbReference type="PROSITE" id="PS00211">
    <property type="entry name" value="ABC_TRANSPORTER_1"/>
    <property type="match status" value="1"/>
</dbReference>
<dbReference type="AlphaFoldDB" id="A0A9X1QSX8"/>
<evidence type="ECO:0000313" key="6">
    <source>
        <dbReference type="EMBL" id="MCF4006450.1"/>
    </source>
</evidence>
<evidence type="ECO:0000313" key="7">
    <source>
        <dbReference type="Proteomes" id="UP001139336"/>
    </source>
</evidence>
<dbReference type="Gene3D" id="3.40.50.300">
    <property type="entry name" value="P-loop containing nucleotide triphosphate hydrolases"/>
    <property type="match status" value="1"/>
</dbReference>
<comment type="caution">
    <text evidence="6">The sequence shown here is derived from an EMBL/GenBank/DDBJ whole genome shotgun (WGS) entry which is preliminary data.</text>
</comment>
<dbReference type="SMART" id="SM00382">
    <property type="entry name" value="AAA"/>
    <property type="match status" value="1"/>
</dbReference>
<reference evidence="6" key="1">
    <citation type="submission" date="2022-01" db="EMBL/GenBank/DDBJ databases">
        <title>Corynebacterium sp. nov isolated from isolated from the feces of the greater white-fronted geese (Anser albifrons) at Poyang Lake, PR China.</title>
        <authorList>
            <person name="Liu Q."/>
        </authorList>
    </citation>
    <scope>NUCLEOTIDE SEQUENCE</scope>
    <source>
        <strain evidence="6">JCM 32435</strain>
    </source>
</reference>